<comment type="cofactor">
    <cofactor evidence="1">
        <name>Cu(2+)</name>
        <dbReference type="ChEBI" id="CHEBI:29036"/>
    </cofactor>
</comment>
<evidence type="ECO:0000256" key="11">
    <source>
        <dbReference type="SAM" id="SignalP"/>
    </source>
</evidence>
<dbReference type="PANTHER" id="PTHR11474:SF76">
    <property type="entry name" value="SHKT DOMAIN-CONTAINING PROTEIN"/>
    <property type="match status" value="1"/>
</dbReference>
<evidence type="ECO:0000256" key="7">
    <source>
        <dbReference type="ARBA" id="ARBA00023033"/>
    </source>
</evidence>
<feature type="domain" description="Tyrosinase copper-binding" evidence="12">
    <location>
        <begin position="135"/>
        <end position="152"/>
    </location>
</feature>
<proteinExistence type="inferred from homology"/>
<dbReference type="HOGENOM" id="CLU_013691_3_0_1"/>
<dbReference type="EC" id="1.14.18.1" evidence="3"/>
<comment type="catalytic activity">
    <reaction evidence="9">
        <text>2 L-dopa + O2 = 2 L-dopaquinone + 2 H2O</text>
        <dbReference type="Rhea" id="RHEA:34287"/>
        <dbReference type="ChEBI" id="CHEBI:15377"/>
        <dbReference type="ChEBI" id="CHEBI:15379"/>
        <dbReference type="ChEBI" id="CHEBI:57504"/>
        <dbReference type="ChEBI" id="CHEBI:57924"/>
        <dbReference type="EC" id="1.14.18.1"/>
    </reaction>
</comment>
<dbReference type="Gene3D" id="2.60.310.20">
    <property type="match status" value="1"/>
</dbReference>
<keyword evidence="4" id="KW-0479">Metal-binding</keyword>
<evidence type="ECO:0000256" key="6">
    <source>
        <dbReference type="ARBA" id="ARBA00023008"/>
    </source>
</evidence>
<evidence type="ECO:0000256" key="1">
    <source>
        <dbReference type="ARBA" id="ARBA00001973"/>
    </source>
</evidence>
<feature type="chain" id="PRO_5004895710" description="tyrosinase" evidence="11">
    <location>
        <begin position="26"/>
        <end position="643"/>
    </location>
</feature>
<name>W7I5U6_9PEZI</name>
<reference evidence="14 15" key="1">
    <citation type="submission" date="2013-05" db="EMBL/GenBank/DDBJ databases">
        <title>Drechslerella stenobrocha genome reveals carnivorous origination and mechanical trapping mechanism of predatory fungi.</title>
        <authorList>
            <person name="Liu X."/>
            <person name="Zhang W."/>
            <person name="Liu K."/>
        </authorList>
    </citation>
    <scope>NUCLEOTIDE SEQUENCE [LARGE SCALE GENOMIC DNA]</scope>
    <source>
        <strain evidence="14 15">248</strain>
    </source>
</reference>
<gene>
    <name evidence="14" type="ORF">DRE_00501</name>
</gene>
<keyword evidence="5" id="KW-0560">Oxidoreductase</keyword>
<comment type="catalytic activity">
    <reaction evidence="10">
        <text>L-tyrosine + O2 = L-dopaquinone + H2O</text>
        <dbReference type="Rhea" id="RHEA:18117"/>
        <dbReference type="ChEBI" id="CHEBI:15377"/>
        <dbReference type="ChEBI" id="CHEBI:15379"/>
        <dbReference type="ChEBI" id="CHEBI:57924"/>
        <dbReference type="ChEBI" id="CHEBI:58315"/>
        <dbReference type="EC" id="1.14.18.1"/>
    </reaction>
</comment>
<evidence type="ECO:0000259" key="12">
    <source>
        <dbReference type="PROSITE" id="PS00497"/>
    </source>
</evidence>
<evidence type="ECO:0000256" key="9">
    <source>
        <dbReference type="ARBA" id="ARBA00048233"/>
    </source>
</evidence>
<sequence length="643" mass="70774">MAVWSSLKYAVVASCALGLTQVSEALPVESSATSGVDEWISAPRSNLFRRQVNGFSGVQQGFGPQQGQVPVRKEIREMIRNTAEFNLFLLAYQRFQQQPQSVDTSYYGIAGIHGRPYKAWGNSFGGNPQSGYCTHSDILFLSWHRPYLAVYEQLIWEHARNIVNEFPENRRAQYQAVLPTLRIPYWDWAADARVPPQVGEMQQIQVDAPAGRQTIANPLYSYRFQDLREIPDRPFNAMPETYRFPLLRDGRYTSQPAALNNALVQVAGNLRNRVYELLTVYKEFNAVGTKAAAQSRPGRFDSLEGVHDTIHGTTGSGGHMGWVDVSAFDPIFWLHHTNIDRLFAIWQGINPGAYQISGRSTGTFAIRAGTTEDLNTPLPPFRQANGQFYTSASATNTKTFGYSYPETADWNRGAGTQSGPGAVIAAVNRLYGRGVPSASLREANNIAVRKRAIGQLKRSDAEPAEFLNTAPSPDSLAHVDDQVVDTGKYEEWTTDIRVNSAALNGTFNIHVFLGDFAASPAEWALEKTLVGTHVVLTPIDGGHDELVTGTVPLTSALLNKVVTGELKDLKPETVVPYLEKNLKCAVALAGGEAAVDLKEVRGLMVQVDATTVTLPKTEEELPVWGTPEVKLELINVPEGRARV</sequence>
<dbReference type="InterPro" id="IPR041640">
    <property type="entry name" value="Tyrosinase_C"/>
</dbReference>
<dbReference type="Pfam" id="PF18132">
    <property type="entry name" value="Tyrosinase_C"/>
    <property type="match status" value="1"/>
</dbReference>
<dbReference type="OrthoDB" id="6132182at2759"/>
<evidence type="ECO:0000256" key="5">
    <source>
        <dbReference type="ARBA" id="ARBA00023002"/>
    </source>
</evidence>
<evidence type="ECO:0000256" key="4">
    <source>
        <dbReference type="ARBA" id="ARBA00022723"/>
    </source>
</evidence>
<keyword evidence="15" id="KW-1185">Reference proteome</keyword>
<dbReference type="PRINTS" id="PR00092">
    <property type="entry name" value="TYROSINASE"/>
</dbReference>
<feature type="domain" description="Tyrosinase copper-binding" evidence="13">
    <location>
        <begin position="329"/>
        <end position="340"/>
    </location>
</feature>
<protein>
    <recommendedName>
        <fullName evidence="3">tyrosinase</fullName>
        <ecNumber evidence="3">1.14.18.1</ecNumber>
    </recommendedName>
</protein>
<dbReference type="InterPro" id="IPR050316">
    <property type="entry name" value="Tyrosinase/Hemocyanin"/>
</dbReference>
<dbReference type="GO" id="GO:0042438">
    <property type="term" value="P:melanin biosynthetic process"/>
    <property type="evidence" value="ECO:0007669"/>
    <property type="project" value="UniProtKB-KW"/>
</dbReference>
<dbReference type="EMBL" id="KI966410">
    <property type="protein sequence ID" value="EWC47533.1"/>
    <property type="molecule type" value="Genomic_DNA"/>
</dbReference>
<dbReference type="SUPFAM" id="SSF48056">
    <property type="entry name" value="Di-copper centre-containing domain"/>
    <property type="match status" value="1"/>
</dbReference>
<dbReference type="GO" id="GO:0046872">
    <property type="term" value="F:metal ion binding"/>
    <property type="evidence" value="ECO:0007669"/>
    <property type="project" value="UniProtKB-KW"/>
</dbReference>
<keyword evidence="7" id="KW-0503">Monooxygenase</keyword>
<evidence type="ECO:0000256" key="10">
    <source>
        <dbReference type="ARBA" id="ARBA00048881"/>
    </source>
</evidence>
<dbReference type="Gene3D" id="1.10.1280.10">
    <property type="entry name" value="Di-copper center containing domain from catechol oxidase"/>
    <property type="match status" value="1"/>
</dbReference>
<feature type="signal peptide" evidence="11">
    <location>
        <begin position="1"/>
        <end position="25"/>
    </location>
</feature>
<organism evidence="14 15">
    <name type="scientific">Drechslerella stenobrocha 248</name>
    <dbReference type="NCBI Taxonomy" id="1043628"/>
    <lineage>
        <taxon>Eukaryota</taxon>
        <taxon>Fungi</taxon>
        <taxon>Dikarya</taxon>
        <taxon>Ascomycota</taxon>
        <taxon>Pezizomycotina</taxon>
        <taxon>Orbiliomycetes</taxon>
        <taxon>Orbiliales</taxon>
        <taxon>Orbiliaceae</taxon>
        <taxon>Drechslerella</taxon>
    </lineage>
</organism>
<dbReference type="Pfam" id="PF00264">
    <property type="entry name" value="Tyrosinase"/>
    <property type="match status" value="1"/>
</dbReference>
<evidence type="ECO:0000256" key="2">
    <source>
        <dbReference type="ARBA" id="ARBA00009928"/>
    </source>
</evidence>
<keyword evidence="8" id="KW-0470">Melanin biosynthesis</keyword>
<evidence type="ECO:0000259" key="13">
    <source>
        <dbReference type="PROSITE" id="PS00498"/>
    </source>
</evidence>
<evidence type="ECO:0000256" key="8">
    <source>
        <dbReference type="ARBA" id="ARBA00023101"/>
    </source>
</evidence>
<dbReference type="PANTHER" id="PTHR11474">
    <property type="entry name" value="TYROSINASE FAMILY MEMBER"/>
    <property type="match status" value="1"/>
</dbReference>
<comment type="similarity">
    <text evidence="2">Belongs to the tyrosinase family.</text>
</comment>
<evidence type="ECO:0000313" key="15">
    <source>
        <dbReference type="Proteomes" id="UP000024837"/>
    </source>
</evidence>
<evidence type="ECO:0000313" key="14">
    <source>
        <dbReference type="EMBL" id="EWC47533.1"/>
    </source>
</evidence>
<dbReference type="Proteomes" id="UP000024837">
    <property type="component" value="Unassembled WGS sequence"/>
</dbReference>
<dbReference type="InterPro" id="IPR008922">
    <property type="entry name" value="Di-copper_centre_dom_sf"/>
</dbReference>
<keyword evidence="11" id="KW-0732">Signal</keyword>
<evidence type="ECO:0000256" key="3">
    <source>
        <dbReference type="ARBA" id="ARBA00011906"/>
    </source>
</evidence>
<dbReference type="GO" id="GO:0004503">
    <property type="term" value="F:tyrosinase activity"/>
    <property type="evidence" value="ECO:0007669"/>
    <property type="project" value="UniProtKB-EC"/>
</dbReference>
<dbReference type="PROSITE" id="PS00497">
    <property type="entry name" value="TYROSINASE_1"/>
    <property type="match status" value="1"/>
</dbReference>
<dbReference type="PROSITE" id="PS00498">
    <property type="entry name" value="TYROSINASE_2"/>
    <property type="match status" value="1"/>
</dbReference>
<dbReference type="AlphaFoldDB" id="W7I5U6"/>
<keyword evidence="6" id="KW-0186">Copper</keyword>
<dbReference type="InterPro" id="IPR002227">
    <property type="entry name" value="Tyrosinase_Cu-bd"/>
</dbReference>
<accession>W7I5U6</accession>